<dbReference type="KEGG" id="tnl:113507450"/>
<proteinExistence type="predicted"/>
<dbReference type="RefSeq" id="XP_026746105.1">
    <property type="nucleotide sequence ID" value="XM_026890304.1"/>
</dbReference>
<dbReference type="AlphaFoldDB" id="A0A7E5WZ05"/>
<keyword evidence="2" id="KW-1185">Reference proteome</keyword>
<gene>
    <name evidence="3" type="primary">LOC113507450</name>
</gene>
<accession>A0A7E5WZ05</accession>
<evidence type="ECO:0000256" key="1">
    <source>
        <dbReference type="SAM" id="MobiDB-lite"/>
    </source>
</evidence>
<dbReference type="Proteomes" id="UP000322000">
    <property type="component" value="Unplaced"/>
</dbReference>
<dbReference type="InParanoid" id="A0A7E5WZ05"/>
<dbReference type="GeneID" id="113507450"/>
<name>A0A7E5WZ05_TRINI</name>
<protein>
    <submittedName>
        <fullName evidence="3">Uncharacterized protein LOC113507450</fullName>
    </submittedName>
</protein>
<reference evidence="3" key="1">
    <citation type="submission" date="2025-08" db="UniProtKB">
        <authorList>
            <consortium name="RefSeq"/>
        </authorList>
    </citation>
    <scope>IDENTIFICATION</scope>
</reference>
<dbReference type="Gene3D" id="3.30.70.1820">
    <property type="entry name" value="L1 transposable element, RRM domain"/>
    <property type="match status" value="1"/>
</dbReference>
<organism evidence="2 3">
    <name type="scientific">Trichoplusia ni</name>
    <name type="common">Cabbage looper</name>
    <dbReference type="NCBI Taxonomy" id="7111"/>
    <lineage>
        <taxon>Eukaryota</taxon>
        <taxon>Metazoa</taxon>
        <taxon>Ecdysozoa</taxon>
        <taxon>Arthropoda</taxon>
        <taxon>Hexapoda</taxon>
        <taxon>Insecta</taxon>
        <taxon>Pterygota</taxon>
        <taxon>Neoptera</taxon>
        <taxon>Endopterygota</taxon>
        <taxon>Lepidoptera</taxon>
        <taxon>Glossata</taxon>
        <taxon>Ditrysia</taxon>
        <taxon>Noctuoidea</taxon>
        <taxon>Noctuidae</taxon>
        <taxon>Plusiinae</taxon>
        <taxon>Trichoplusia</taxon>
    </lineage>
</organism>
<evidence type="ECO:0000313" key="3">
    <source>
        <dbReference type="RefSeq" id="XP_026746105.1"/>
    </source>
</evidence>
<dbReference type="OrthoDB" id="7481777at2759"/>
<feature type="region of interest" description="Disordered" evidence="1">
    <location>
        <begin position="231"/>
        <end position="264"/>
    </location>
</feature>
<sequence>MDAKLALNLEELESLFTTKMAAYEAKLASATAGSSSSAASTPVASLTSLSQEFSDFKSFVMQALSKFKTQLELLSQGFDRHETIMRRKVLLIHGVPEAKDEKVPDVVSQVFHDSLKLNELSRENIHVCHRLGSGKRSRPILVRFFTTEHRQLVWDAKKSLKGTGYTISEFLTRMRHQTFVAARKHFGMSNCWSSEGKILIITPDKSRHKLESMDELQKLLSKYPLSNDVLAQPAVPTSPQPAPLSSEPATPVVNKLQRRLKRRN</sequence>
<evidence type="ECO:0000313" key="2">
    <source>
        <dbReference type="Proteomes" id="UP000322000"/>
    </source>
</evidence>